<name>A0A2T6ZII0_TUBBO</name>
<comment type="caution">
    <text evidence="1">The sequence shown here is derived from an EMBL/GenBank/DDBJ whole genome shotgun (WGS) entry which is preliminary data.</text>
</comment>
<reference evidence="1 2" key="1">
    <citation type="submission" date="2017-04" db="EMBL/GenBank/DDBJ databases">
        <title>Draft genome sequence of Tuber borchii Vittad., a whitish edible truffle.</title>
        <authorList>
            <consortium name="DOE Joint Genome Institute"/>
            <person name="Murat C."/>
            <person name="Kuo A."/>
            <person name="Barry K.W."/>
            <person name="Clum A."/>
            <person name="Dockter R.B."/>
            <person name="Fauchery L."/>
            <person name="Iotti M."/>
            <person name="Kohler A."/>
            <person name="Labutti K."/>
            <person name="Lindquist E.A."/>
            <person name="Lipzen A."/>
            <person name="Ohm R.A."/>
            <person name="Wang M."/>
            <person name="Grigoriev I.V."/>
            <person name="Zambonelli A."/>
            <person name="Martin F.M."/>
        </authorList>
    </citation>
    <scope>NUCLEOTIDE SEQUENCE [LARGE SCALE GENOMIC DNA]</scope>
    <source>
        <strain evidence="1 2">Tbo3840</strain>
    </source>
</reference>
<proteinExistence type="predicted"/>
<keyword evidence="2" id="KW-1185">Reference proteome</keyword>
<sequence length="174" mass="19583">MANHPRELKYFFTPLLQALESEQCNNKPAQEVKTRYRVICTFYKDRVGWETMDPYDHDCGGGDEADQPGKSSRVLGTFKTIPEANAAVAKARELVDHTQLSFFAMSNYLDGDMIQFRAELVETFFPQGLCIVVVMPGWLMGGGIVELWAVRCTFISRKPVFLLTLRTSAGNMCA</sequence>
<gene>
    <name evidence="1" type="ORF">B9Z19DRAFT_1090769</name>
</gene>
<accession>A0A2T6ZII0</accession>
<dbReference type="AlphaFoldDB" id="A0A2T6ZII0"/>
<evidence type="ECO:0000313" key="1">
    <source>
        <dbReference type="EMBL" id="PUU75291.1"/>
    </source>
</evidence>
<evidence type="ECO:0000313" key="2">
    <source>
        <dbReference type="Proteomes" id="UP000244722"/>
    </source>
</evidence>
<organism evidence="1 2">
    <name type="scientific">Tuber borchii</name>
    <name type="common">White truffle</name>
    <dbReference type="NCBI Taxonomy" id="42251"/>
    <lineage>
        <taxon>Eukaryota</taxon>
        <taxon>Fungi</taxon>
        <taxon>Dikarya</taxon>
        <taxon>Ascomycota</taxon>
        <taxon>Pezizomycotina</taxon>
        <taxon>Pezizomycetes</taxon>
        <taxon>Pezizales</taxon>
        <taxon>Tuberaceae</taxon>
        <taxon>Tuber</taxon>
    </lineage>
</organism>
<dbReference type="OrthoDB" id="10301321at2759"/>
<dbReference type="Proteomes" id="UP000244722">
    <property type="component" value="Unassembled WGS sequence"/>
</dbReference>
<protein>
    <submittedName>
        <fullName evidence="1">Uncharacterized protein</fullName>
    </submittedName>
</protein>
<dbReference type="EMBL" id="NESQ01000239">
    <property type="protein sequence ID" value="PUU75291.1"/>
    <property type="molecule type" value="Genomic_DNA"/>
</dbReference>